<dbReference type="InterPro" id="IPR011701">
    <property type="entry name" value="MFS"/>
</dbReference>
<evidence type="ECO:0000313" key="7">
    <source>
        <dbReference type="Proteomes" id="UP000316798"/>
    </source>
</evidence>
<evidence type="ECO:0000256" key="4">
    <source>
        <dbReference type="SAM" id="Phobius"/>
    </source>
</evidence>
<feature type="transmembrane region" description="Helical" evidence="4">
    <location>
        <begin position="343"/>
        <end position="362"/>
    </location>
</feature>
<evidence type="ECO:0000259" key="5">
    <source>
        <dbReference type="PROSITE" id="PS50850"/>
    </source>
</evidence>
<dbReference type="EMBL" id="CP035503">
    <property type="protein sequence ID" value="QDL39861.1"/>
    <property type="molecule type" value="Genomic_DNA"/>
</dbReference>
<evidence type="ECO:0000313" key="6">
    <source>
        <dbReference type="EMBL" id="QDL39861.1"/>
    </source>
</evidence>
<dbReference type="PROSITE" id="PS50850">
    <property type="entry name" value="MFS"/>
    <property type="match status" value="1"/>
</dbReference>
<dbReference type="KEGG" id="rhf:EUB48_16990"/>
<dbReference type="OrthoDB" id="8724598at2"/>
<feature type="domain" description="Major facilitator superfamily (MFS) profile" evidence="5">
    <location>
        <begin position="7"/>
        <end position="394"/>
    </location>
</feature>
<accession>A0A515DHG0</accession>
<name>A0A515DHG0_9BURK</name>
<keyword evidence="2 4" id="KW-1133">Transmembrane helix</keyword>
<feature type="transmembrane region" description="Helical" evidence="4">
    <location>
        <begin position="43"/>
        <end position="65"/>
    </location>
</feature>
<keyword evidence="7" id="KW-1185">Reference proteome</keyword>
<evidence type="ECO:0000256" key="2">
    <source>
        <dbReference type="ARBA" id="ARBA00022989"/>
    </source>
</evidence>
<feature type="transmembrane region" description="Helical" evidence="4">
    <location>
        <begin position="242"/>
        <end position="264"/>
    </location>
</feature>
<evidence type="ECO:0000256" key="3">
    <source>
        <dbReference type="ARBA" id="ARBA00023136"/>
    </source>
</evidence>
<feature type="transmembrane region" description="Helical" evidence="4">
    <location>
        <begin position="302"/>
        <end position="322"/>
    </location>
</feature>
<protein>
    <submittedName>
        <fullName evidence="6">MFS transporter</fullName>
    </submittedName>
</protein>
<evidence type="ECO:0000256" key="1">
    <source>
        <dbReference type="ARBA" id="ARBA00022692"/>
    </source>
</evidence>
<dbReference type="GO" id="GO:0022857">
    <property type="term" value="F:transmembrane transporter activity"/>
    <property type="evidence" value="ECO:0007669"/>
    <property type="project" value="InterPro"/>
</dbReference>
<feature type="transmembrane region" description="Helical" evidence="4">
    <location>
        <begin position="77"/>
        <end position="103"/>
    </location>
</feature>
<feature type="transmembrane region" description="Helical" evidence="4">
    <location>
        <begin position="214"/>
        <end position="236"/>
    </location>
</feature>
<keyword evidence="3 4" id="KW-0472">Membrane</keyword>
<dbReference type="RefSeq" id="WP_142821386.1">
    <property type="nucleotide sequence ID" value="NZ_CP035503.1"/>
</dbReference>
<feature type="transmembrane region" description="Helical" evidence="4">
    <location>
        <begin position="136"/>
        <end position="155"/>
    </location>
</feature>
<dbReference type="SUPFAM" id="SSF103473">
    <property type="entry name" value="MFS general substrate transporter"/>
    <property type="match status" value="1"/>
</dbReference>
<organism evidence="6 7">
    <name type="scientific">Rhodoferax sediminis</name>
    <dbReference type="NCBI Taxonomy" id="2509614"/>
    <lineage>
        <taxon>Bacteria</taxon>
        <taxon>Pseudomonadati</taxon>
        <taxon>Pseudomonadota</taxon>
        <taxon>Betaproteobacteria</taxon>
        <taxon>Burkholderiales</taxon>
        <taxon>Comamonadaceae</taxon>
        <taxon>Rhodoferax</taxon>
    </lineage>
</organism>
<dbReference type="InterPro" id="IPR020846">
    <property type="entry name" value="MFS_dom"/>
</dbReference>
<dbReference type="Proteomes" id="UP000316798">
    <property type="component" value="Chromosome"/>
</dbReference>
<dbReference type="Pfam" id="PF07690">
    <property type="entry name" value="MFS_1"/>
    <property type="match status" value="1"/>
</dbReference>
<dbReference type="InterPro" id="IPR052952">
    <property type="entry name" value="MFS-Transporter"/>
</dbReference>
<proteinExistence type="predicted"/>
<dbReference type="PANTHER" id="PTHR23527:SF1">
    <property type="entry name" value="BLL3282 PROTEIN"/>
    <property type="match status" value="1"/>
</dbReference>
<gene>
    <name evidence="6" type="ORF">EUB48_16990</name>
</gene>
<reference evidence="6 7" key="1">
    <citation type="submission" date="2019-01" db="EMBL/GenBank/DDBJ databases">
        <title>Genomic insights into a novel species Rhodoferax sp.</title>
        <authorList>
            <person name="Jin L."/>
        </authorList>
    </citation>
    <scope>NUCLEOTIDE SEQUENCE [LARGE SCALE GENOMIC DNA]</scope>
    <source>
        <strain evidence="6 7">CHu59-6-5</strain>
    </source>
</reference>
<sequence>MRSSLFPLAVTLAVQVLVSMAVVTVPVLAPAVAAETGASASHVGIFIAMVYGASMVASLVSGPLVQRFGAIRLSQACLVVCAVGLACVATAVPTLFVVGAIFLGMGYGPVTPASSHILAKSTPRERMSFIFSLKQTGVPIGGALAGALVPALVLWGGWRAAALAVAGACLATSISAQPLREALDTDRDPDRPLVIASLAGPLRYTLRDPVLRRLAFCSFFFAALQLCLITFLVTYLTLNVGISLVAAGLMLASAQAGGAVGRIGWGMIADHWGRPVRLLGLLAIAMGAAAVATGRFTPQWPAVSVALVCAAFGATAIGWNGVYLAQVARLAPPGKAGDATGGALVFTYAGVLFGPPAFTFLIGGGISFASAFVVLAVPAVACGLWLFWRDGNQNEPERGAPGKLENR</sequence>
<dbReference type="InterPro" id="IPR036259">
    <property type="entry name" value="MFS_trans_sf"/>
</dbReference>
<feature type="transmembrane region" description="Helical" evidence="4">
    <location>
        <begin position="276"/>
        <end position="296"/>
    </location>
</feature>
<keyword evidence="1 4" id="KW-0812">Transmembrane</keyword>
<dbReference type="Gene3D" id="1.20.1250.20">
    <property type="entry name" value="MFS general substrate transporter like domains"/>
    <property type="match status" value="2"/>
</dbReference>
<feature type="transmembrane region" description="Helical" evidence="4">
    <location>
        <begin position="368"/>
        <end position="388"/>
    </location>
</feature>
<dbReference type="AlphaFoldDB" id="A0A515DHG0"/>
<dbReference type="PANTHER" id="PTHR23527">
    <property type="entry name" value="BLL3282 PROTEIN"/>
    <property type="match status" value="1"/>
</dbReference>